<reference evidence="2" key="1">
    <citation type="submission" date="2018-02" db="EMBL/GenBank/DDBJ databases">
        <authorList>
            <person name="Cohen D.B."/>
            <person name="Kent A.D."/>
        </authorList>
    </citation>
    <scope>NUCLEOTIDE SEQUENCE</scope>
</reference>
<dbReference type="EMBL" id="OIVN01000473">
    <property type="protein sequence ID" value="SPC80822.1"/>
    <property type="molecule type" value="Genomic_DNA"/>
</dbReference>
<feature type="compositionally biased region" description="Low complexity" evidence="1">
    <location>
        <begin position="178"/>
        <end position="200"/>
    </location>
</feature>
<dbReference type="AlphaFoldDB" id="A0A2N9F133"/>
<name>A0A2N9F133_FAGSY</name>
<feature type="region of interest" description="Disordered" evidence="1">
    <location>
        <begin position="583"/>
        <end position="630"/>
    </location>
</feature>
<evidence type="ECO:0000256" key="1">
    <source>
        <dbReference type="SAM" id="MobiDB-lite"/>
    </source>
</evidence>
<organism evidence="2">
    <name type="scientific">Fagus sylvatica</name>
    <name type="common">Beechnut</name>
    <dbReference type="NCBI Taxonomy" id="28930"/>
    <lineage>
        <taxon>Eukaryota</taxon>
        <taxon>Viridiplantae</taxon>
        <taxon>Streptophyta</taxon>
        <taxon>Embryophyta</taxon>
        <taxon>Tracheophyta</taxon>
        <taxon>Spermatophyta</taxon>
        <taxon>Magnoliopsida</taxon>
        <taxon>eudicotyledons</taxon>
        <taxon>Gunneridae</taxon>
        <taxon>Pentapetalae</taxon>
        <taxon>rosids</taxon>
        <taxon>fabids</taxon>
        <taxon>Fagales</taxon>
        <taxon>Fagaceae</taxon>
        <taxon>Fagus</taxon>
    </lineage>
</organism>
<feature type="region of interest" description="Disordered" evidence="1">
    <location>
        <begin position="157"/>
        <end position="213"/>
    </location>
</feature>
<sequence>MSHNRMTEGLFTDRRASVALGDAKAFLLTLKVVTPYLGESEKYPLQLPPYSEVVCLDGLRNMKSPGPGGKLHPFPSSSSVAIMGWDGFNVAETRVGPGMGAILQVLSFSTCLKGSLLRRPPCSSAVLFPATVFSLVFAARVSAALPLGTSSRVFMAPNVDDSAESPSSGERYSPAPLSGSEDSGSRGRSSGTSESSTSDSLPQEVSLPIPGRDLNKPFIAEEVPSKLVEKDIGRLRSRFQIPENIVIRLPESAFRRPSLSNRLQESLSVVVDFQKERAVRLADLLSPFALAQWSLGPEPSEEVKKAIQSYNLRMTTRAERKRLMEAAQNLDDLPDASALFPKKAKSGKKVVMEKGASSKKGGHHDKSLPAAKTKMPEKVHVYHEIPPSPVAASKGRGVASDDIQPTIYNSTSRAMDKVNKMYEKVDLEVYDHIENMDLLRISIQDSLKVDFFLPLEGWLRVRCSFWGTCFVPLNCDLAKLKAELEEAKVQTLAHQEGYGEEGRLVCLAWRRNVVTWWEKTAALQEEVANARETAVTEFKASEDFNDATHRYYVAGFEHFRKRAAQAFGDVVNWQTVKIFDDEETTAMEEDSGEEEEGDDVQSKDRTVASTDVPSTPPNGDEGNNPVAGLEGGQTYSSNVALTRSCLLLLEGLSFVIPSRIAALFLPICVKQKVDFSYCGVYCVVDGRREGTLLTVFFSRMHPLGVSLDNRQRRDTLDGLLLWMHPLGVSLDNREGTLLTVFFSGCTPWVSHLIIGREGTLLDGLLLWMHPLGVSLDNRCLTFAPHGCLTCAPRRCLTFAPHGCLTCAPRRCLTFAPHGCLTCAPRGCLTFAPHGCLTCAPRRCLTFAPHGCLTCAPLGCLTFV</sequence>
<feature type="region of interest" description="Disordered" evidence="1">
    <location>
        <begin position="348"/>
        <end position="374"/>
    </location>
</feature>
<proteinExistence type="predicted"/>
<evidence type="ECO:0000313" key="2">
    <source>
        <dbReference type="EMBL" id="SPC80822.1"/>
    </source>
</evidence>
<protein>
    <submittedName>
        <fullName evidence="2">Uncharacterized protein</fullName>
    </submittedName>
</protein>
<gene>
    <name evidence="2" type="ORF">FSB_LOCUS8704</name>
</gene>
<accession>A0A2N9F133</accession>
<feature type="compositionally biased region" description="Acidic residues" evidence="1">
    <location>
        <begin position="583"/>
        <end position="599"/>
    </location>
</feature>
<dbReference type="Pfam" id="PF02389">
    <property type="entry name" value="Cornifin"/>
    <property type="match status" value="1"/>
</dbReference>